<evidence type="ECO:0000313" key="1">
    <source>
        <dbReference type="EMBL" id="SFZ79961.1"/>
    </source>
</evidence>
<gene>
    <name evidence="1" type="ORF">MARIT_0040</name>
</gene>
<dbReference type="RefSeq" id="WP_100210467.1">
    <property type="nucleotide sequence ID" value="NZ_CP138495.1"/>
</dbReference>
<name>A0A2H1E6H6_9FLAO</name>
<evidence type="ECO:0000313" key="2">
    <source>
        <dbReference type="Proteomes" id="UP000231564"/>
    </source>
</evidence>
<dbReference type="AlphaFoldDB" id="A0A2H1E6H6"/>
<reference evidence="1 2" key="1">
    <citation type="submission" date="2016-11" db="EMBL/GenBank/DDBJ databases">
        <authorList>
            <person name="Jaros S."/>
            <person name="Januszkiewicz K."/>
            <person name="Wedrychowicz H."/>
        </authorList>
    </citation>
    <scope>NUCLEOTIDE SEQUENCE [LARGE SCALE GENOMIC DNA]</scope>
    <source>
        <strain evidence="1">NCIMB 2154T</strain>
    </source>
</reference>
<dbReference type="KEGG" id="tmar:MARIT_0040"/>
<sequence length="80" mass="9287">MLLLAVLKAYGGTFYSYGHKGSVNTITQSENSKAIEYPKKREIDIIPYYTNWLGYNERKRMVAAQKDLLSLIWLTKIELK</sequence>
<dbReference type="Proteomes" id="UP000231564">
    <property type="component" value="Chromosome MARIT"/>
</dbReference>
<accession>A0A2H1E6H6</accession>
<protein>
    <submittedName>
        <fullName evidence="1">Uncharacterized protein</fullName>
    </submittedName>
</protein>
<proteinExistence type="predicted"/>
<keyword evidence="2" id="KW-1185">Reference proteome</keyword>
<dbReference type="EMBL" id="LT634361">
    <property type="protein sequence ID" value="SFZ79961.1"/>
    <property type="molecule type" value="Genomic_DNA"/>
</dbReference>
<dbReference type="GeneID" id="47721653"/>
<organism evidence="1 2">
    <name type="scientific">Tenacibaculum maritimum NCIMB 2154</name>
    <dbReference type="NCBI Taxonomy" id="1349785"/>
    <lineage>
        <taxon>Bacteria</taxon>
        <taxon>Pseudomonadati</taxon>
        <taxon>Bacteroidota</taxon>
        <taxon>Flavobacteriia</taxon>
        <taxon>Flavobacteriales</taxon>
        <taxon>Flavobacteriaceae</taxon>
        <taxon>Tenacibaculum</taxon>
    </lineage>
</organism>
<dbReference type="OrthoDB" id="1324639at2"/>